<organism evidence="2 3">
    <name type="scientific">Brachionus plicatilis</name>
    <name type="common">Marine rotifer</name>
    <name type="synonym">Brachionus muelleri</name>
    <dbReference type="NCBI Taxonomy" id="10195"/>
    <lineage>
        <taxon>Eukaryota</taxon>
        <taxon>Metazoa</taxon>
        <taxon>Spiralia</taxon>
        <taxon>Gnathifera</taxon>
        <taxon>Rotifera</taxon>
        <taxon>Eurotatoria</taxon>
        <taxon>Monogononta</taxon>
        <taxon>Pseudotrocha</taxon>
        <taxon>Ploima</taxon>
        <taxon>Brachionidae</taxon>
        <taxon>Brachionus</taxon>
    </lineage>
</organism>
<proteinExistence type="predicted"/>
<dbReference type="InterPro" id="IPR035940">
    <property type="entry name" value="CAP_sf"/>
</dbReference>
<protein>
    <submittedName>
        <fullName evidence="2">Uncharacterized protein</fullName>
    </submittedName>
</protein>
<sequence>MLKTLLVVFSLGFCWAKVPLRDPEHWFVGHSFDLLNEYMGGFNFGVDQLQNDDYLTELAQAVADLDGNPHNFINSYAKPDGLNVLVFGIKLNGSTNYHDILTDNFNSVMDGMPGYLNFRYKNNTMNVELRQLKRLMDITRCDTMTVPLKCDEDAVKNLWRTGTGIFKFQNENYNYKVKFNNMLRVFESMADPRTDRYRLDIFKDTVYTNTFKNENYEMTFDVPDLFGKGFWSTEESGVWGVGDQIVTILTHGGNIRATSEVEHQFLKVNLWINEPFVAPKKPTKRLNDQELRDEFESHFKTMYEMFDREQVFKSFDKFGQAYSLDSNGNINIIFALSFPSREDVPVLPRERRLSLFNRLKQWPWFAPPQQSYVTNPLGKSSLVDIWRRAMDLSIVPINQDRKADGLPSLNKNQALNTLAQEAAEKMAGDGKFTSPNFSGAQNAKVLVVAMRLDSSTKINEYSFVLNDNNFGQVTCFDNFSNLQHRVAKLIDNERYICSKNSRNKVALETWKKYDSFGTGHAITPNGDAFMAIALSDTAAKIEL</sequence>
<keyword evidence="3" id="KW-1185">Reference proteome</keyword>
<dbReference type="Proteomes" id="UP000276133">
    <property type="component" value="Unassembled WGS sequence"/>
</dbReference>
<gene>
    <name evidence="2" type="ORF">BpHYR1_001166</name>
</gene>
<dbReference type="EMBL" id="REGN01003313">
    <property type="protein sequence ID" value="RNA23308.1"/>
    <property type="molecule type" value="Genomic_DNA"/>
</dbReference>
<evidence type="ECO:0000256" key="1">
    <source>
        <dbReference type="SAM" id="SignalP"/>
    </source>
</evidence>
<dbReference type="AlphaFoldDB" id="A0A3M7RJ34"/>
<reference evidence="2 3" key="1">
    <citation type="journal article" date="2018" name="Sci. Rep.">
        <title>Genomic signatures of local adaptation to the degree of environmental predictability in rotifers.</title>
        <authorList>
            <person name="Franch-Gras L."/>
            <person name="Hahn C."/>
            <person name="Garcia-Roger E.M."/>
            <person name="Carmona M.J."/>
            <person name="Serra M."/>
            <person name="Gomez A."/>
        </authorList>
    </citation>
    <scope>NUCLEOTIDE SEQUENCE [LARGE SCALE GENOMIC DNA]</scope>
    <source>
        <strain evidence="2">HYR1</strain>
    </source>
</reference>
<keyword evidence="1" id="KW-0732">Signal</keyword>
<name>A0A3M7RJ34_BRAPC</name>
<evidence type="ECO:0000313" key="2">
    <source>
        <dbReference type="EMBL" id="RNA23308.1"/>
    </source>
</evidence>
<accession>A0A3M7RJ34</accession>
<evidence type="ECO:0000313" key="3">
    <source>
        <dbReference type="Proteomes" id="UP000276133"/>
    </source>
</evidence>
<dbReference type="Gene3D" id="3.40.33.10">
    <property type="entry name" value="CAP"/>
    <property type="match status" value="1"/>
</dbReference>
<feature type="chain" id="PRO_5018141890" evidence="1">
    <location>
        <begin position="17"/>
        <end position="543"/>
    </location>
</feature>
<dbReference type="OrthoDB" id="10098240at2759"/>
<comment type="caution">
    <text evidence="2">The sequence shown here is derived from an EMBL/GenBank/DDBJ whole genome shotgun (WGS) entry which is preliminary data.</text>
</comment>
<feature type="signal peptide" evidence="1">
    <location>
        <begin position="1"/>
        <end position="16"/>
    </location>
</feature>